<feature type="chain" id="PRO_5036115908" evidence="1">
    <location>
        <begin position="21"/>
        <end position="332"/>
    </location>
</feature>
<evidence type="ECO:0000313" key="3">
    <source>
        <dbReference type="EMBL" id="VFT78671.1"/>
    </source>
</evidence>
<accession>A0A485K7W2</accession>
<feature type="signal peptide" evidence="1">
    <location>
        <begin position="1"/>
        <end position="20"/>
    </location>
</feature>
<sequence length="332" mass="35568">MPSSMRFLFAIALFATPLAAMPIRRNLEDGPCKYGNLPNVDSVLVCSGGGDSSRPFQVVDAKTCALHVNTTKYQAVGDLTNCAPMTDFVLTHPEPLNFDALQLPASITNIAFTNVGIATFPPKKQLLNILSANLTNMAVDALLSTLPPNITVRLSNVTRTKEASFAAFSPSSLYMEDMSNVNIPNTTVWAGLSTLTLVNVGISSMNAKLGPNVTKMFVANTTPPIPYDSHVFSTITNSKVYNWAINVDAFKSVAAAIVISNSIITAGNCPSALGSMSNLVNNTNATVCVMKPVVAADPESSLFHDENRNYCRRVGRRPGPHRTFFPVAQIPA</sequence>
<protein>
    <submittedName>
        <fullName evidence="3">Aste57867_1454 protein</fullName>
    </submittedName>
</protein>
<proteinExistence type="predicted"/>
<keyword evidence="4" id="KW-1185">Reference proteome</keyword>
<dbReference type="Proteomes" id="UP000332933">
    <property type="component" value="Unassembled WGS sequence"/>
</dbReference>
<reference evidence="3 4" key="1">
    <citation type="submission" date="2019-03" db="EMBL/GenBank/DDBJ databases">
        <authorList>
            <person name="Gaulin E."/>
            <person name="Dumas B."/>
        </authorList>
    </citation>
    <scope>NUCLEOTIDE SEQUENCE [LARGE SCALE GENOMIC DNA]</scope>
    <source>
        <strain evidence="3">CBS 568.67</strain>
    </source>
</reference>
<gene>
    <name evidence="3" type="primary">Aste57867_1454</name>
    <name evidence="2" type="ORF">As57867_001453</name>
    <name evidence="3" type="ORF">ASTE57867_1454</name>
</gene>
<dbReference type="EMBL" id="CAADRA010000116">
    <property type="protein sequence ID" value="VFT78671.1"/>
    <property type="molecule type" value="Genomic_DNA"/>
</dbReference>
<keyword evidence="1" id="KW-0732">Signal</keyword>
<dbReference type="EMBL" id="VJMH01000116">
    <property type="protein sequence ID" value="KAF0718830.1"/>
    <property type="molecule type" value="Genomic_DNA"/>
</dbReference>
<name>A0A485K7W2_9STRA</name>
<dbReference type="AlphaFoldDB" id="A0A485K7W2"/>
<evidence type="ECO:0000256" key="1">
    <source>
        <dbReference type="SAM" id="SignalP"/>
    </source>
</evidence>
<reference evidence="2" key="2">
    <citation type="submission" date="2019-06" db="EMBL/GenBank/DDBJ databases">
        <title>Genomics analysis of Aphanomyces spp. identifies a new class of oomycete effector associated with host adaptation.</title>
        <authorList>
            <person name="Gaulin E."/>
        </authorList>
    </citation>
    <scope>NUCLEOTIDE SEQUENCE</scope>
    <source>
        <strain evidence="2">CBS 578.67</strain>
    </source>
</reference>
<organism evidence="3 4">
    <name type="scientific">Aphanomyces stellatus</name>
    <dbReference type="NCBI Taxonomy" id="120398"/>
    <lineage>
        <taxon>Eukaryota</taxon>
        <taxon>Sar</taxon>
        <taxon>Stramenopiles</taxon>
        <taxon>Oomycota</taxon>
        <taxon>Saprolegniomycetes</taxon>
        <taxon>Saprolegniales</taxon>
        <taxon>Verrucalvaceae</taxon>
        <taxon>Aphanomyces</taxon>
    </lineage>
</organism>
<evidence type="ECO:0000313" key="4">
    <source>
        <dbReference type="Proteomes" id="UP000332933"/>
    </source>
</evidence>
<evidence type="ECO:0000313" key="2">
    <source>
        <dbReference type="EMBL" id="KAF0718830.1"/>
    </source>
</evidence>